<evidence type="ECO:0008006" key="7">
    <source>
        <dbReference type="Google" id="ProtNLM"/>
    </source>
</evidence>
<feature type="transmembrane region" description="Helical" evidence="4">
    <location>
        <begin position="43"/>
        <end position="66"/>
    </location>
</feature>
<comment type="subcellular location">
    <subcellularLocation>
        <location evidence="1">Cell inner membrane</location>
        <topology evidence="1">Multi-pass membrane protein</topology>
    </subcellularLocation>
</comment>
<keyword evidence="4" id="KW-0472">Membrane</keyword>
<proteinExistence type="inferred from homology"/>
<reference evidence="5 6" key="1">
    <citation type="submission" date="2024-02" db="EMBL/GenBank/DDBJ databases">
        <authorList>
            <person name="Grouzdev D."/>
        </authorList>
    </citation>
    <scope>NUCLEOTIDE SEQUENCE [LARGE SCALE GENOMIC DNA]</scope>
    <source>
        <strain evidence="5 6">9N</strain>
    </source>
</reference>
<organism evidence="5 6">
    <name type="scientific">Methylocystis borbori</name>
    <dbReference type="NCBI Taxonomy" id="3118750"/>
    <lineage>
        <taxon>Bacteria</taxon>
        <taxon>Pseudomonadati</taxon>
        <taxon>Pseudomonadota</taxon>
        <taxon>Alphaproteobacteria</taxon>
        <taxon>Hyphomicrobiales</taxon>
        <taxon>Methylocystaceae</taxon>
        <taxon>Methylocystis</taxon>
    </lineage>
</organism>
<comment type="caution">
    <text evidence="5">The sequence shown here is derived from an EMBL/GenBank/DDBJ whole genome shotgun (WGS) entry which is preliminary data.</text>
</comment>
<evidence type="ECO:0000256" key="4">
    <source>
        <dbReference type="SAM" id="Phobius"/>
    </source>
</evidence>
<feature type="transmembrane region" description="Helical" evidence="4">
    <location>
        <begin position="124"/>
        <end position="145"/>
    </location>
</feature>
<evidence type="ECO:0000256" key="1">
    <source>
        <dbReference type="ARBA" id="ARBA00004429"/>
    </source>
</evidence>
<dbReference type="PANTHER" id="PTHR30413:SF8">
    <property type="entry name" value="TRANSPORT PERMEASE PROTEIN"/>
    <property type="match status" value="1"/>
</dbReference>
<keyword evidence="6" id="KW-1185">Reference proteome</keyword>
<evidence type="ECO:0000313" key="6">
    <source>
        <dbReference type="Proteomes" id="UP001350748"/>
    </source>
</evidence>
<feature type="transmembrane region" description="Helical" evidence="4">
    <location>
        <begin position="157"/>
        <end position="178"/>
    </location>
</feature>
<keyword evidence="4" id="KW-1133">Transmembrane helix</keyword>
<evidence type="ECO:0000313" key="5">
    <source>
        <dbReference type="EMBL" id="MEF3365099.1"/>
    </source>
</evidence>
<sequence length="272" mass="30405">MSSAMRSTPSFFSPHLGSKLREFWRIVGAVLLQDMRTRFGASYFGYLIAIAWPLAHMVLIIVAYYIRTRLAPIGDSPTMFISTGVIPYILCLYPARLMAMAIVQNRSLLNLPVVYPIHLIVSRCILEMLNAMVVLSIFLFVLYLLDFDVMPTDLSEAMRAVGAAIFLGFGLGFMNISLCLLMGGFFMLFFLLAMAGLYIFSGVYIPTSVLPETVREYIIYNPIFNIVEWMRSAYYTSYDGQAINRTLVVGVGAAGLTIGLAGERFLRGAFLR</sequence>
<evidence type="ECO:0000256" key="3">
    <source>
        <dbReference type="ARBA" id="ARBA00022448"/>
    </source>
</evidence>
<feature type="transmembrane region" description="Helical" evidence="4">
    <location>
        <begin position="78"/>
        <end position="103"/>
    </location>
</feature>
<keyword evidence="4" id="KW-0812">Transmembrane</keyword>
<protein>
    <recommendedName>
        <fullName evidence="7">ABC-2 type transporter domain-containing protein</fullName>
    </recommendedName>
</protein>
<comment type="similarity">
    <text evidence="2">Belongs to the ABC-2 integral membrane protein family.</text>
</comment>
<feature type="transmembrane region" description="Helical" evidence="4">
    <location>
        <begin position="185"/>
        <end position="205"/>
    </location>
</feature>
<dbReference type="Proteomes" id="UP001350748">
    <property type="component" value="Unassembled WGS sequence"/>
</dbReference>
<dbReference type="RefSeq" id="WP_332080003.1">
    <property type="nucleotide sequence ID" value="NZ_JAZHYN010000002.1"/>
</dbReference>
<dbReference type="EMBL" id="JAZHYN010000002">
    <property type="protein sequence ID" value="MEF3365099.1"/>
    <property type="molecule type" value="Genomic_DNA"/>
</dbReference>
<gene>
    <name evidence="5" type="ORF">V3H18_00970</name>
</gene>
<keyword evidence="3" id="KW-0813">Transport</keyword>
<accession>A0ABU7XCI9</accession>
<dbReference type="PANTHER" id="PTHR30413">
    <property type="entry name" value="INNER MEMBRANE TRANSPORT PERMEASE"/>
    <property type="match status" value="1"/>
</dbReference>
<evidence type="ECO:0000256" key="2">
    <source>
        <dbReference type="ARBA" id="ARBA00007783"/>
    </source>
</evidence>
<name>A0ABU7XCI9_9HYPH</name>
<feature type="transmembrane region" description="Helical" evidence="4">
    <location>
        <begin position="242"/>
        <end position="262"/>
    </location>
</feature>